<accession>A0A0C9Z1T2</accession>
<dbReference type="Proteomes" id="UP000054018">
    <property type="component" value="Unassembled WGS sequence"/>
</dbReference>
<protein>
    <submittedName>
        <fullName evidence="1">Uncharacterized protein</fullName>
    </submittedName>
</protein>
<dbReference type="AlphaFoldDB" id="A0A0C9Z1T2"/>
<dbReference type="HOGENOM" id="CLU_866322_0_0_1"/>
<reference evidence="1 2" key="1">
    <citation type="submission" date="2014-04" db="EMBL/GenBank/DDBJ databases">
        <authorList>
            <consortium name="DOE Joint Genome Institute"/>
            <person name="Kuo A."/>
            <person name="Kohler A."/>
            <person name="Costa M.D."/>
            <person name="Nagy L.G."/>
            <person name="Floudas D."/>
            <person name="Copeland A."/>
            <person name="Barry K.W."/>
            <person name="Cichocki N."/>
            <person name="Veneault-Fourrey C."/>
            <person name="LaButti K."/>
            <person name="Lindquist E.A."/>
            <person name="Lipzen A."/>
            <person name="Lundell T."/>
            <person name="Morin E."/>
            <person name="Murat C."/>
            <person name="Sun H."/>
            <person name="Tunlid A."/>
            <person name="Henrissat B."/>
            <person name="Grigoriev I.V."/>
            <person name="Hibbett D.S."/>
            <person name="Martin F."/>
            <person name="Nordberg H.P."/>
            <person name="Cantor M.N."/>
            <person name="Hua S.X."/>
        </authorList>
    </citation>
    <scope>NUCLEOTIDE SEQUENCE [LARGE SCALE GENOMIC DNA]</scope>
    <source>
        <strain evidence="1 2">441</strain>
    </source>
</reference>
<sequence>MRREEMYPEPIQHHRSEPIETLLRALEAFGRSQGETEPREACHYERAYGRKELEAQAVLEMLGRGATNSRAPEPLDKMPHQGSAKVLKFSGKVQDLMDYLNEIQFLCMAAGCMKEKEWIKWACWYLDRDTVTLRDTIMDHEATSWNAFVMSLTEAYPGALRLERTFVKQDLYDLVKVQGKKDIETEEDLSEYYCKYTEIMQYLVDKKKITSGDFDSYILEGLDPELKQEVLTNLKFHFGICRRDDPWPIDYVKKELMFLMSDRFQTVRSRGAKKGVVQLSGGKEATRVTQELVQQQLQVRAEAAMQRAAMGNPEGSNQFAG</sequence>
<name>A0A0C9Z1T2_9AGAM</name>
<gene>
    <name evidence="1" type="ORF">PISMIDRAFT_13129</name>
</gene>
<evidence type="ECO:0000313" key="1">
    <source>
        <dbReference type="EMBL" id="KIK20234.1"/>
    </source>
</evidence>
<dbReference type="EMBL" id="KN833769">
    <property type="protein sequence ID" value="KIK20234.1"/>
    <property type="molecule type" value="Genomic_DNA"/>
</dbReference>
<reference evidence="2" key="2">
    <citation type="submission" date="2015-01" db="EMBL/GenBank/DDBJ databases">
        <title>Evolutionary Origins and Diversification of the Mycorrhizal Mutualists.</title>
        <authorList>
            <consortium name="DOE Joint Genome Institute"/>
            <consortium name="Mycorrhizal Genomics Consortium"/>
            <person name="Kohler A."/>
            <person name="Kuo A."/>
            <person name="Nagy L.G."/>
            <person name="Floudas D."/>
            <person name="Copeland A."/>
            <person name="Barry K.W."/>
            <person name="Cichocki N."/>
            <person name="Veneault-Fourrey C."/>
            <person name="LaButti K."/>
            <person name="Lindquist E.A."/>
            <person name="Lipzen A."/>
            <person name="Lundell T."/>
            <person name="Morin E."/>
            <person name="Murat C."/>
            <person name="Riley R."/>
            <person name="Ohm R."/>
            <person name="Sun H."/>
            <person name="Tunlid A."/>
            <person name="Henrissat B."/>
            <person name="Grigoriev I.V."/>
            <person name="Hibbett D.S."/>
            <person name="Martin F."/>
        </authorList>
    </citation>
    <scope>NUCLEOTIDE SEQUENCE [LARGE SCALE GENOMIC DNA]</scope>
    <source>
        <strain evidence="2">441</strain>
    </source>
</reference>
<keyword evidence="2" id="KW-1185">Reference proteome</keyword>
<proteinExistence type="predicted"/>
<organism evidence="1 2">
    <name type="scientific">Pisolithus microcarpus 441</name>
    <dbReference type="NCBI Taxonomy" id="765257"/>
    <lineage>
        <taxon>Eukaryota</taxon>
        <taxon>Fungi</taxon>
        <taxon>Dikarya</taxon>
        <taxon>Basidiomycota</taxon>
        <taxon>Agaricomycotina</taxon>
        <taxon>Agaricomycetes</taxon>
        <taxon>Agaricomycetidae</taxon>
        <taxon>Boletales</taxon>
        <taxon>Sclerodermatineae</taxon>
        <taxon>Pisolithaceae</taxon>
        <taxon>Pisolithus</taxon>
    </lineage>
</organism>
<evidence type="ECO:0000313" key="2">
    <source>
        <dbReference type="Proteomes" id="UP000054018"/>
    </source>
</evidence>
<dbReference type="STRING" id="765257.A0A0C9Z1T2"/>